<dbReference type="Proteomes" id="UP000198287">
    <property type="component" value="Unassembled WGS sequence"/>
</dbReference>
<feature type="chain" id="PRO_5013279717" description="Secreted protein" evidence="1">
    <location>
        <begin position="23"/>
        <end position="164"/>
    </location>
</feature>
<organism evidence="2 3">
    <name type="scientific">Folsomia candida</name>
    <name type="common">Springtail</name>
    <dbReference type="NCBI Taxonomy" id="158441"/>
    <lineage>
        <taxon>Eukaryota</taxon>
        <taxon>Metazoa</taxon>
        <taxon>Ecdysozoa</taxon>
        <taxon>Arthropoda</taxon>
        <taxon>Hexapoda</taxon>
        <taxon>Collembola</taxon>
        <taxon>Entomobryomorpha</taxon>
        <taxon>Isotomoidea</taxon>
        <taxon>Isotomidae</taxon>
        <taxon>Proisotominae</taxon>
        <taxon>Folsomia</taxon>
    </lineage>
</organism>
<gene>
    <name evidence="2" type="ORF">Fcan01_24179</name>
</gene>
<proteinExistence type="predicted"/>
<evidence type="ECO:0000313" key="2">
    <source>
        <dbReference type="EMBL" id="OXA40839.1"/>
    </source>
</evidence>
<dbReference type="AlphaFoldDB" id="A0A226D6K5"/>
<feature type="signal peptide" evidence="1">
    <location>
        <begin position="1"/>
        <end position="22"/>
    </location>
</feature>
<evidence type="ECO:0000256" key="1">
    <source>
        <dbReference type="SAM" id="SignalP"/>
    </source>
</evidence>
<evidence type="ECO:0000313" key="3">
    <source>
        <dbReference type="Proteomes" id="UP000198287"/>
    </source>
</evidence>
<keyword evidence="1" id="KW-0732">Signal</keyword>
<keyword evidence="3" id="KW-1185">Reference proteome</keyword>
<accession>A0A226D6K5</accession>
<evidence type="ECO:0008006" key="4">
    <source>
        <dbReference type="Google" id="ProtNLM"/>
    </source>
</evidence>
<reference evidence="2 3" key="1">
    <citation type="submission" date="2015-12" db="EMBL/GenBank/DDBJ databases">
        <title>The genome of Folsomia candida.</title>
        <authorList>
            <person name="Faddeeva A."/>
            <person name="Derks M.F."/>
            <person name="Anvar Y."/>
            <person name="Smit S."/>
            <person name="Van Straalen N."/>
            <person name="Roelofs D."/>
        </authorList>
    </citation>
    <scope>NUCLEOTIDE SEQUENCE [LARGE SCALE GENOMIC DNA]</scope>
    <source>
        <strain evidence="2 3">VU population</strain>
        <tissue evidence="2">Whole body</tissue>
    </source>
</reference>
<name>A0A226D6K5_FOLCA</name>
<protein>
    <recommendedName>
        <fullName evidence="4">Secreted protein</fullName>
    </recommendedName>
</protein>
<sequence length="164" mass="18547">MSLNLKQVTTILILLSTPIVFCVPITPDANVDIVRTESSIPKPPTNLEIFRPESELKLRTMPRTRSARQSNYPFMIYGGWKFIVKKRLCPTDALLPCCFCCAGHRLSQIQYPVLVFYPDFCSAPLQDRRDGGGTRDLRVTSAVQHNGKPRETYVCVAFIVCDHN</sequence>
<dbReference type="EMBL" id="LNIX01000031">
    <property type="protein sequence ID" value="OXA40839.1"/>
    <property type="molecule type" value="Genomic_DNA"/>
</dbReference>
<comment type="caution">
    <text evidence="2">The sequence shown here is derived from an EMBL/GenBank/DDBJ whole genome shotgun (WGS) entry which is preliminary data.</text>
</comment>